<dbReference type="NCBIfam" id="TIGR00282">
    <property type="entry name" value="TIGR00282 family metallophosphoesterase"/>
    <property type="match status" value="1"/>
</dbReference>
<evidence type="ECO:0000256" key="5">
    <source>
        <dbReference type="ARBA" id="ARBA00061401"/>
    </source>
</evidence>
<evidence type="ECO:0000256" key="2">
    <source>
        <dbReference type="ARBA" id="ARBA00022723"/>
    </source>
</evidence>
<evidence type="ECO:0000313" key="10">
    <source>
        <dbReference type="Proteomes" id="UP000318093"/>
    </source>
</evidence>
<dbReference type="InterPro" id="IPR005235">
    <property type="entry name" value="YmdB-like"/>
</dbReference>
<dbReference type="FunFam" id="3.60.21.10:FF:000016">
    <property type="entry name" value="Putative metallophosphoesterase"/>
    <property type="match status" value="1"/>
</dbReference>
<evidence type="ECO:0000256" key="8">
    <source>
        <dbReference type="SAM" id="MobiDB-lite"/>
    </source>
</evidence>
<evidence type="ECO:0000256" key="3">
    <source>
        <dbReference type="ARBA" id="ARBA00022801"/>
    </source>
</evidence>
<keyword evidence="4" id="KW-0408">Iron</keyword>
<feature type="region of interest" description="Disordered" evidence="8">
    <location>
        <begin position="258"/>
        <end position="280"/>
    </location>
</feature>
<feature type="binding site" evidence="7">
    <location>
        <position position="39"/>
    </location>
    <ligand>
        <name>Fe cation</name>
        <dbReference type="ChEBI" id="CHEBI:24875"/>
        <label>1</label>
    </ligand>
</feature>
<keyword evidence="3" id="KW-0378">Hydrolase</keyword>
<sequence length="280" mass="30064">MKVLFNGDIVGRPGRRALARMLPGLRRELSVDFTIANGENSAGGFGITRETFEEIVAAGVDVVTGGNHTWQAREISTLLDGDLRLLRPANYPAGAPGRGAGVFRPSGARGGAGVGVVNLEGRIFMEPLDSPFRIGWELVERLRQETPVLVIDMHAEATSEKTALGWYLDGRVSAVVGTHTHVQTADERILPGGTAFITDVGMTGPRDSIIGMGREEVLQRFLTQLPARFNVAVGPAQLNAVLLDVDERTGHARAIQRVTRMEGAGAGPEGEDSPERPRKE</sequence>
<comment type="similarity">
    <text evidence="5">Belongs to the YmdB-like family.</text>
</comment>
<accession>A0A537JLZ9</accession>
<protein>
    <submittedName>
        <fullName evidence="9">TIGR00282 family metallophosphoesterase</fullName>
    </submittedName>
</protein>
<feature type="binding site" evidence="7">
    <location>
        <position position="8"/>
    </location>
    <ligand>
        <name>Fe cation</name>
        <dbReference type="ChEBI" id="CHEBI:24875"/>
        <label>1</label>
    </ligand>
</feature>
<feature type="binding site" evidence="7">
    <location>
        <position position="179"/>
    </location>
    <ligand>
        <name>Fe cation</name>
        <dbReference type="ChEBI" id="CHEBI:24875"/>
        <label>2</label>
    </ligand>
</feature>
<dbReference type="PANTHER" id="PTHR36303">
    <property type="entry name" value="2',3'-CYCLIC-NUCLEOTIDE 2'-PHOSPHODIESTERASE"/>
    <property type="match status" value="1"/>
</dbReference>
<feature type="binding site" evidence="7">
    <location>
        <position position="181"/>
    </location>
    <ligand>
        <name>Fe cation</name>
        <dbReference type="ChEBI" id="CHEBI:24875"/>
        <label>1</label>
    </ligand>
</feature>
<organism evidence="9 10">
    <name type="scientific">Candidatus Segetimicrobium genomatis</name>
    <dbReference type="NCBI Taxonomy" id="2569760"/>
    <lineage>
        <taxon>Bacteria</taxon>
        <taxon>Bacillati</taxon>
        <taxon>Candidatus Sysuimicrobiota</taxon>
        <taxon>Candidatus Sysuimicrobiia</taxon>
        <taxon>Candidatus Sysuimicrobiales</taxon>
        <taxon>Candidatus Segetimicrobiaceae</taxon>
        <taxon>Candidatus Segetimicrobium</taxon>
    </lineage>
</organism>
<dbReference type="PANTHER" id="PTHR36303:SF1">
    <property type="entry name" value="2',3'-CYCLIC-NUCLEOTIDE 2'-PHOSPHODIESTERASE"/>
    <property type="match status" value="1"/>
</dbReference>
<dbReference type="PIRSF" id="PIRSF004789">
    <property type="entry name" value="DR1281"/>
    <property type="match status" value="1"/>
</dbReference>
<dbReference type="Pfam" id="PF13277">
    <property type="entry name" value="YmdB"/>
    <property type="match status" value="1"/>
</dbReference>
<dbReference type="Proteomes" id="UP000318093">
    <property type="component" value="Unassembled WGS sequence"/>
</dbReference>
<dbReference type="SUPFAM" id="SSF56300">
    <property type="entry name" value="Metallo-dependent phosphatases"/>
    <property type="match status" value="1"/>
</dbReference>
<dbReference type="Gene3D" id="3.60.21.10">
    <property type="match status" value="1"/>
</dbReference>
<feature type="binding site" evidence="7">
    <location>
        <position position="67"/>
    </location>
    <ligand>
        <name>Fe cation</name>
        <dbReference type="ChEBI" id="CHEBI:24875"/>
        <label>2</label>
    </ligand>
</feature>
<dbReference type="GO" id="GO:0046872">
    <property type="term" value="F:metal ion binding"/>
    <property type="evidence" value="ECO:0007669"/>
    <property type="project" value="UniProtKB-KW"/>
</dbReference>
<evidence type="ECO:0000256" key="6">
    <source>
        <dbReference type="PIRSR" id="PIRSR004789-50"/>
    </source>
</evidence>
<comment type="cofactor">
    <cofactor evidence="1">
        <name>Fe(3+)</name>
        <dbReference type="ChEBI" id="CHEBI:29034"/>
    </cofactor>
</comment>
<feature type="binding site" evidence="7">
    <location>
        <position position="40"/>
    </location>
    <ligand>
        <name>Fe cation</name>
        <dbReference type="ChEBI" id="CHEBI:24875"/>
        <label>1</label>
    </ligand>
</feature>
<evidence type="ECO:0000313" key="9">
    <source>
        <dbReference type="EMBL" id="TMI84583.1"/>
    </source>
</evidence>
<evidence type="ECO:0000256" key="1">
    <source>
        <dbReference type="ARBA" id="ARBA00001965"/>
    </source>
</evidence>
<keyword evidence="2 7" id="KW-0479">Metal-binding</keyword>
<evidence type="ECO:0000256" key="4">
    <source>
        <dbReference type="ARBA" id="ARBA00023004"/>
    </source>
</evidence>
<dbReference type="GO" id="GO:0004113">
    <property type="term" value="F:2',3'-cyclic-nucleotide 3'-phosphodiesterase activity"/>
    <property type="evidence" value="ECO:0007669"/>
    <property type="project" value="TreeGrafter"/>
</dbReference>
<feature type="binding site" evidence="7">
    <location>
        <position position="39"/>
    </location>
    <ligand>
        <name>Fe cation</name>
        <dbReference type="ChEBI" id="CHEBI:24875"/>
        <label>2</label>
    </ligand>
</feature>
<dbReference type="CDD" id="cd07382">
    <property type="entry name" value="MPP_DR1281"/>
    <property type="match status" value="1"/>
</dbReference>
<name>A0A537JLZ9_9BACT</name>
<proteinExistence type="inferred from homology"/>
<comment type="caution">
    <text evidence="9">The sequence shown here is derived from an EMBL/GenBank/DDBJ whole genome shotgun (WGS) entry which is preliminary data.</text>
</comment>
<feature type="active site" description="Proton donor" evidence="6">
    <location>
        <position position="68"/>
    </location>
</feature>
<reference evidence="9 10" key="1">
    <citation type="journal article" date="2019" name="Nat. Microbiol.">
        <title>Mediterranean grassland soil C-N compound turnover is dependent on rainfall and depth, and is mediated by genomically divergent microorganisms.</title>
        <authorList>
            <person name="Diamond S."/>
            <person name="Andeer P.F."/>
            <person name="Li Z."/>
            <person name="Crits-Christoph A."/>
            <person name="Burstein D."/>
            <person name="Anantharaman K."/>
            <person name="Lane K.R."/>
            <person name="Thomas B.C."/>
            <person name="Pan C."/>
            <person name="Northen T.R."/>
            <person name="Banfield J.F."/>
        </authorList>
    </citation>
    <scope>NUCLEOTIDE SEQUENCE [LARGE SCALE GENOMIC DNA]</scope>
    <source>
        <strain evidence="9">NP_6</strain>
    </source>
</reference>
<feature type="binding site" evidence="7">
    <location>
        <position position="154"/>
    </location>
    <ligand>
        <name>Fe cation</name>
        <dbReference type="ChEBI" id="CHEBI:24875"/>
        <label>2</label>
    </ligand>
</feature>
<dbReference type="InterPro" id="IPR029052">
    <property type="entry name" value="Metallo-depent_PP-like"/>
</dbReference>
<dbReference type="EMBL" id="VBAN01000055">
    <property type="protein sequence ID" value="TMI84583.1"/>
    <property type="molecule type" value="Genomic_DNA"/>
</dbReference>
<dbReference type="AlphaFoldDB" id="A0A537JLZ9"/>
<gene>
    <name evidence="9" type="ORF">E6H03_01800</name>
</gene>
<evidence type="ECO:0000256" key="7">
    <source>
        <dbReference type="PIRSR" id="PIRSR004789-51"/>
    </source>
</evidence>